<feature type="transmembrane region" description="Helical" evidence="1">
    <location>
        <begin position="614"/>
        <end position="639"/>
    </location>
</feature>
<feature type="transmembrane region" description="Helical" evidence="1">
    <location>
        <begin position="278"/>
        <end position="299"/>
    </location>
</feature>
<protein>
    <submittedName>
        <fullName evidence="2">Uncharacterized protein</fullName>
    </submittedName>
</protein>
<dbReference type="Proteomes" id="UP000030751">
    <property type="component" value="Unassembled WGS sequence"/>
</dbReference>
<dbReference type="PANTHER" id="PTHR37577:SF1">
    <property type="entry name" value="INTEGRAL MEMBRANE PROTEIN"/>
    <property type="match status" value="1"/>
</dbReference>
<feature type="transmembrane region" description="Helical" evidence="1">
    <location>
        <begin position="645"/>
        <end position="665"/>
    </location>
</feature>
<dbReference type="AlphaFoldDB" id="W9N7Z9"/>
<keyword evidence="1" id="KW-0472">Membrane</keyword>
<feature type="transmembrane region" description="Helical" evidence="1">
    <location>
        <begin position="539"/>
        <end position="572"/>
    </location>
</feature>
<evidence type="ECO:0000313" key="2">
    <source>
        <dbReference type="EMBL" id="EXA28769.1"/>
    </source>
</evidence>
<feature type="transmembrane region" description="Helical" evidence="1">
    <location>
        <begin position="174"/>
        <end position="195"/>
    </location>
</feature>
<keyword evidence="1" id="KW-0812">Transmembrane</keyword>
<proteinExistence type="predicted"/>
<reference evidence="2" key="2">
    <citation type="submission" date="2014-02" db="EMBL/GenBank/DDBJ databases">
        <title>Annotation of the Genome Sequence of Fusarium oxysporum HDV247.</title>
        <authorList>
            <consortium name="The Broad Institute Genomics Platform"/>
            <person name="Ma L.-J."/>
            <person name="Corby-Kistler H."/>
            <person name="Broz K."/>
            <person name="Gale L.R."/>
            <person name="Jonkers W."/>
            <person name="O'Donnell K."/>
            <person name="Ploetz R."/>
            <person name="Steinberg C."/>
            <person name="Schwartz D.C."/>
            <person name="VanEtten H."/>
            <person name="Zhou S."/>
            <person name="Young S.K."/>
            <person name="Zeng Q."/>
            <person name="Gargeya S."/>
            <person name="Fitzgerald M."/>
            <person name="Abouelleil A."/>
            <person name="Alvarado L."/>
            <person name="Chapman S.B."/>
            <person name="Gainer-Dewar J."/>
            <person name="Goldberg J."/>
            <person name="Griggs A."/>
            <person name="Gujja S."/>
            <person name="Hansen M."/>
            <person name="Howarth C."/>
            <person name="Imamovic A."/>
            <person name="Ireland A."/>
            <person name="Larimer J."/>
            <person name="McCowan C."/>
            <person name="Murphy C."/>
            <person name="Pearson M."/>
            <person name="Poon T.W."/>
            <person name="Priest M."/>
            <person name="Roberts A."/>
            <person name="Saif S."/>
            <person name="Shea T."/>
            <person name="Sykes S."/>
            <person name="Wortman J."/>
            <person name="Nusbaum C."/>
            <person name="Birren B."/>
        </authorList>
    </citation>
    <scope>NUCLEOTIDE SEQUENCE</scope>
    <source>
        <strain evidence="2">HDV247</strain>
    </source>
</reference>
<sequence length="679" mass="75800">MEDCSYNCKKFPDEVEPYGDISGLGVVLGFTIMAWIAIILLIAYYVLAFDPRVDPFQNVQDADNPSLRSPNPVDASIFKYSQRLRSCLGLRPDNNHIVENAFNMCILALADTQLVTGIAIMVSGYYSLSCGLSAYHWKTILYLAWFSCLTHLSALTCLRAYLNVHETARAWRLSLMSALLVLVFVGFIPTGHFNFEFEAEKISPSAPAACFFKSGMIRGSEAFVSMVLSLLLLVYGYVVRVSKLFRISSTNLSHLFQGLLDQCHEKCLSGWTRCLRKLWPSIALGVAAVCIPLETSLYFTLKMFSDMYSSMLLDVISLVVSGIWGSLRLTQVRYLGPEDENNWTFGQVIPLVLLGIPALSIYELIFTYFALRGELFVIARIRGSSFNHGSGRSLSIDNESEVLLSATRAERGEFFPIQSSRKLIELVSPIAYSTRILPHRMEPEDDRSTDIPAIQVMEFHSMAPRAAGPNPSLSESISLRTIDSVDTYGRNYVEHSTSATYQYEILERPSDAENHQAEAEAIAEVISMIQHSRDAYKALWGFSVFLAPFASMLLLVILILILGASVFASWVFITSNVRQLLVDIFLFAPFCCLSAVMSLIHLESSCVKGKVKSLARFVLCVGFSCMSLTAMLNDTIIWIGYTWEVWAVASILISHVACSLFWATVKLRSLRGRRQEEAG</sequence>
<dbReference type="OrthoDB" id="5427664at2759"/>
<feature type="transmembrane region" description="Helical" evidence="1">
    <location>
        <begin position="584"/>
        <end position="602"/>
    </location>
</feature>
<feature type="transmembrane region" description="Helical" evidence="1">
    <location>
        <begin position="21"/>
        <end position="47"/>
    </location>
</feature>
<name>W9N7Z9_FUSOX</name>
<dbReference type="InterPro" id="IPR053018">
    <property type="entry name" value="Elsinochrome_Biosynth-Asso"/>
</dbReference>
<dbReference type="EMBL" id="KI981288">
    <property type="protein sequence ID" value="EXA28769.1"/>
    <property type="molecule type" value="Genomic_DNA"/>
</dbReference>
<dbReference type="PANTHER" id="PTHR37577">
    <property type="entry name" value="INTEGRAL MEMBRANE PROTEIN"/>
    <property type="match status" value="1"/>
</dbReference>
<feature type="transmembrane region" description="Helical" evidence="1">
    <location>
        <begin position="222"/>
        <end position="239"/>
    </location>
</feature>
<evidence type="ECO:0000256" key="1">
    <source>
        <dbReference type="SAM" id="Phobius"/>
    </source>
</evidence>
<feature type="transmembrane region" description="Helical" evidence="1">
    <location>
        <begin position="140"/>
        <end position="162"/>
    </location>
</feature>
<organism evidence="2">
    <name type="scientific">Fusarium oxysporum f. sp. pisi HDV247</name>
    <dbReference type="NCBI Taxonomy" id="1080344"/>
    <lineage>
        <taxon>Eukaryota</taxon>
        <taxon>Fungi</taxon>
        <taxon>Dikarya</taxon>
        <taxon>Ascomycota</taxon>
        <taxon>Pezizomycotina</taxon>
        <taxon>Sordariomycetes</taxon>
        <taxon>Hypocreomycetidae</taxon>
        <taxon>Hypocreales</taxon>
        <taxon>Nectriaceae</taxon>
        <taxon>Fusarium</taxon>
        <taxon>Fusarium oxysporum species complex</taxon>
    </lineage>
</organism>
<reference evidence="2" key="1">
    <citation type="submission" date="2011-10" db="EMBL/GenBank/DDBJ databases">
        <title>The Genome Sequence of Fusarium oxysporum HDV247.</title>
        <authorList>
            <consortium name="The Broad Institute Genome Sequencing Platform"/>
            <person name="Ma L.-J."/>
            <person name="Gale L.R."/>
            <person name="Schwartz D.C."/>
            <person name="Zhou S."/>
            <person name="Corby-Kistler H."/>
            <person name="Young S.K."/>
            <person name="Zeng Q."/>
            <person name="Gargeya S."/>
            <person name="Fitzgerald M."/>
            <person name="Haas B."/>
            <person name="Abouelleil A."/>
            <person name="Alvarado L."/>
            <person name="Arachchi H.M."/>
            <person name="Berlin A."/>
            <person name="Brown A."/>
            <person name="Chapman S.B."/>
            <person name="Chen Z."/>
            <person name="Dunbar C."/>
            <person name="Freedman E."/>
            <person name="Gearin G."/>
            <person name="Goldberg J."/>
            <person name="Griggs A."/>
            <person name="Gujja S."/>
            <person name="Heiman D."/>
            <person name="Howarth C."/>
            <person name="Larson L."/>
            <person name="Lui A."/>
            <person name="MacDonald P.J.P."/>
            <person name="Montmayeur A."/>
            <person name="Murphy C."/>
            <person name="Neiman D."/>
            <person name="Pearson M."/>
            <person name="Priest M."/>
            <person name="Roberts A."/>
            <person name="Saif S."/>
            <person name="Shea T."/>
            <person name="Shenoy N."/>
            <person name="Sisk P."/>
            <person name="Stolte C."/>
            <person name="Sykes S."/>
            <person name="Wortman J."/>
            <person name="Nusbaum C."/>
            <person name="Birren B."/>
        </authorList>
    </citation>
    <scope>NUCLEOTIDE SEQUENCE [LARGE SCALE GENOMIC DNA]</scope>
    <source>
        <strain evidence="2">HDV247</strain>
    </source>
</reference>
<feature type="transmembrane region" description="Helical" evidence="1">
    <location>
        <begin position="101"/>
        <end position="128"/>
    </location>
</feature>
<gene>
    <name evidence="2" type="ORF">FOVG_19643</name>
</gene>
<keyword evidence="1" id="KW-1133">Transmembrane helix</keyword>
<feature type="transmembrane region" description="Helical" evidence="1">
    <location>
        <begin position="349"/>
        <end position="371"/>
    </location>
</feature>
<accession>W9N7Z9</accession>